<dbReference type="Pfam" id="PF18758">
    <property type="entry name" value="KDZ"/>
    <property type="match status" value="1"/>
</dbReference>
<dbReference type="RefSeq" id="XP_007311063.1">
    <property type="nucleotide sequence ID" value="XM_007311001.1"/>
</dbReference>
<evidence type="ECO:0000259" key="2">
    <source>
        <dbReference type="Pfam" id="PF18803"/>
    </source>
</evidence>
<evidence type="ECO:0000256" key="1">
    <source>
        <dbReference type="SAM" id="Coils"/>
    </source>
</evidence>
<dbReference type="CDD" id="cd19757">
    <property type="entry name" value="Bbox1"/>
    <property type="match status" value="1"/>
</dbReference>
<organism evidence="3 4">
    <name type="scientific">Stereum hirsutum (strain FP-91666)</name>
    <name type="common">White-rot fungus</name>
    <dbReference type="NCBI Taxonomy" id="721885"/>
    <lineage>
        <taxon>Eukaryota</taxon>
        <taxon>Fungi</taxon>
        <taxon>Dikarya</taxon>
        <taxon>Basidiomycota</taxon>
        <taxon>Agaricomycotina</taxon>
        <taxon>Agaricomycetes</taxon>
        <taxon>Russulales</taxon>
        <taxon>Stereaceae</taxon>
        <taxon>Stereum</taxon>
    </lineage>
</organism>
<dbReference type="AlphaFoldDB" id="R7RZR6"/>
<dbReference type="PANTHER" id="PTHR33096:SF1">
    <property type="entry name" value="CXC1-LIKE CYSTEINE CLUSTER ASSOCIATED WITH KDZ TRANSPOSASES DOMAIN-CONTAINING PROTEIN"/>
    <property type="match status" value="1"/>
</dbReference>
<name>R7RZR6_STEHR</name>
<dbReference type="OrthoDB" id="3257768at2759"/>
<feature type="coiled-coil region" evidence="1">
    <location>
        <begin position="845"/>
        <end position="872"/>
    </location>
</feature>
<protein>
    <recommendedName>
        <fullName evidence="2">CxC2-like cysteine cluster KDZ transposase-associated domain-containing protein</fullName>
    </recommendedName>
</protein>
<dbReference type="EMBL" id="JH687401">
    <property type="protein sequence ID" value="EIM79812.1"/>
    <property type="molecule type" value="Genomic_DNA"/>
</dbReference>
<keyword evidence="4" id="KW-1185">Reference proteome</keyword>
<dbReference type="KEGG" id="shs:STEHIDRAFT_69085"/>
<keyword evidence="1" id="KW-0175">Coiled coil</keyword>
<evidence type="ECO:0000313" key="3">
    <source>
        <dbReference type="EMBL" id="EIM79812.1"/>
    </source>
</evidence>
<dbReference type="OMA" id="HEKPCHA"/>
<feature type="domain" description="CxC2-like cysteine cluster KDZ transposase-associated" evidence="2">
    <location>
        <begin position="82"/>
        <end position="189"/>
    </location>
</feature>
<evidence type="ECO:0000313" key="4">
    <source>
        <dbReference type="Proteomes" id="UP000053927"/>
    </source>
</evidence>
<dbReference type="Pfam" id="PF18803">
    <property type="entry name" value="CxC2"/>
    <property type="match status" value="1"/>
</dbReference>
<dbReference type="InterPro" id="IPR040521">
    <property type="entry name" value="KDZ"/>
</dbReference>
<dbReference type="GeneID" id="18806503"/>
<gene>
    <name evidence="3" type="ORF">STEHIDRAFT_69085</name>
</gene>
<accession>R7RZR6</accession>
<dbReference type="eggNOG" id="ENOG502SJXV">
    <property type="taxonomic scope" value="Eukaryota"/>
</dbReference>
<reference evidence="4" key="1">
    <citation type="journal article" date="2012" name="Science">
        <title>The Paleozoic origin of enzymatic lignin decomposition reconstructed from 31 fungal genomes.</title>
        <authorList>
            <person name="Floudas D."/>
            <person name="Binder M."/>
            <person name="Riley R."/>
            <person name="Barry K."/>
            <person name="Blanchette R.A."/>
            <person name="Henrissat B."/>
            <person name="Martinez A.T."/>
            <person name="Otillar R."/>
            <person name="Spatafora J.W."/>
            <person name="Yadav J.S."/>
            <person name="Aerts A."/>
            <person name="Benoit I."/>
            <person name="Boyd A."/>
            <person name="Carlson A."/>
            <person name="Copeland A."/>
            <person name="Coutinho P.M."/>
            <person name="de Vries R.P."/>
            <person name="Ferreira P."/>
            <person name="Findley K."/>
            <person name="Foster B."/>
            <person name="Gaskell J."/>
            <person name="Glotzer D."/>
            <person name="Gorecki P."/>
            <person name="Heitman J."/>
            <person name="Hesse C."/>
            <person name="Hori C."/>
            <person name="Igarashi K."/>
            <person name="Jurgens J.A."/>
            <person name="Kallen N."/>
            <person name="Kersten P."/>
            <person name="Kohler A."/>
            <person name="Kuees U."/>
            <person name="Kumar T.K.A."/>
            <person name="Kuo A."/>
            <person name="LaButti K."/>
            <person name="Larrondo L.F."/>
            <person name="Lindquist E."/>
            <person name="Ling A."/>
            <person name="Lombard V."/>
            <person name="Lucas S."/>
            <person name="Lundell T."/>
            <person name="Martin R."/>
            <person name="McLaughlin D.J."/>
            <person name="Morgenstern I."/>
            <person name="Morin E."/>
            <person name="Murat C."/>
            <person name="Nagy L.G."/>
            <person name="Nolan M."/>
            <person name="Ohm R.A."/>
            <person name="Patyshakuliyeva A."/>
            <person name="Rokas A."/>
            <person name="Ruiz-Duenas F.J."/>
            <person name="Sabat G."/>
            <person name="Salamov A."/>
            <person name="Samejima M."/>
            <person name="Schmutz J."/>
            <person name="Slot J.C."/>
            <person name="St John F."/>
            <person name="Stenlid J."/>
            <person name="Sun H."/>
            <person name="Sun S."/>
            <person name="Syed K."/>
            <person name="Tsang A."/>
            <person name="Wiebenga A."/>
            <person name="Young D."/>
            <person name="Pisabarro A."/>
            <person name="Eastwood D.C."/>
            <person name="Martin F."/>
            <person name="Cullen D."/>
            <person name="Grigoriev I.V."/>
            <person name="Hibbett D.S."/>
        </authorList>
    </citation>
    <scope>NUCLEOTIDE SEQUENCE [LARGE SCALE GENOMIC DNA]</scope>
    <source>
        <strain evidence="4">FP-91666</strain>
    </source>
</reference>
<dbReference type="Proteomes" id="UP000053927">
    <property type="component" value="Unassembled WGS sequence"/>
</dbReference>
<proteinExistence type="predicted"/>
<dbReference type="InterPro" id="IPR041457">
    <property type="entry name" value="CxC2_KDZ-assoc"/>
</dbReference>
<sequence>MSSWRPLLDSCLDELLRAEGRGSERDKSCPRCQKPDTTACVRCMDCFGGEILCADCIVVEHRTSPFHCIERWTGYSFQRSSLGSLGLTVQVGPHPPGRTCTSGSRVEKFTIIHTNGIHTFPLHFCSCGPSPPDRYIQLLRTGIYPATPLEPASGATFSVLRLFHRLSLHGKLTGYDFMRTLELLTDNTGLRPPPARTQAFMLIIRLWRALLMMKRGGRGHDPKGIGGTAQGELAVKCPTCPRPLVNLPEGFRSVAPSDRWLYRLHLAMDANFRLKNRLRSSIRKDPGLLTGLAYFVDDEMYSKHILKYCFPVLICTCAGFEALAKANTRNSKGLRSTGVGACICSRHSFWRGQSLGDLQKGERYCNMDFIYCSGAAEEEVEEIQLTYDVACQWKKKLWDVCMPKMPESIRIPREKIRVSYGVPKFHLVVHEKPCHAPHSLAFTQGNGETDGEGIERNWGETNGAAASTKEMGPGSRHDTLDDHCGHSNWTKTVGLNSLLRRRLEFALDEAPEHIDMYQEFTASIKAQAKGQTEQWRKLVMAWEVGDKAGKSPYDTEGEGMLYPVPVPLHSLMPICGGLEVTMATVTRRFEEEERKVALSAPKAKTDNQKSALLESRNALLRQIQLFRQNQEVQMPRVSPIISPANNPSSSDHQTLPPEKIELYLPSSIPRIDRNEYCDTALAEMEAALRYAAALDSLSELRRQLQIRTYLYRFKNHNITGQNPSTRAQKMLDTVQARVDSAATEYRAARKTYLSLKGPGDWEVWLRVLVDEDIVGLGERMLTMIEREEEEALRRRIRGAGRNADAPITSGESRRHMSWLWYTRGLVPGEDAMLISRRSAGIRVEWLKARARAQRWEEEIRLLREEMRRVLESFSWEALRWSNHTERLESDEHGDALISEELREGLMAYSAEHADMYRCLQAAFEAAWAAVRTEADVFLSRASVLDEEP</sequence>
<dbReference type="PANTHER" id="PTHR33096">
    <property type="entry name" value="CXC2 DOMAIN-CONTAINING PROTEIN"/>
    <property type="match status" value="1"/>
</dbReference>